<organism evidence="1 2">
    <name type="scientific">Trichogramma kaykai</name>
    <dbReference type="NCBI Taxonomy" id="54128"/>
    <lineage>
        <taxon>Eukaryota</taxon>
        <taxon>Metazoa</taxon>
        <taxon>Ecdysozoa</taxon>
        <taxon>Arthropoda</taxon>
        <taxon>Hexapoda</taxon>
        <taxon>Insecta</taxon>
        <taxon>Pterygota</taxon>
        <taxon>Neoptera</taxon>
        <taxon>Endopterygota</taxon>
        <taxon>Hymenoptera</taxon>
        <taxon>Apocrita</taxon>
        <taxon>Proctotrupomorpha</taxon>
        <taxon>Chalcidoidea</taxon>
        <taxon>Trichogrammatidae</taxon>
        <taxon>Trichogramma</taxon>
    </lineage>
</organism>
<evidence type="ECO:0000313" key="1">
    <source>
        <dbReference type="EMBL" id="KAL3388699.1"/>
    </source>
</evidence>
<gene>
    <name evidence="1" type="ORF">TKK_016131</name>
</gene>
<sequence length="118" mass="13122">MRSYELPERIPQEAFIYGTRVFSEAYLQLLEITHDDNELNCNLQAFHAGHVDAVDDLIDPKILPDVALKPAIEIAANRNLPIVNAADAKIVQEIADIKARALPKILAVVLVERPLEAD</sequence>
<evidence type="ECO:0000313" key="2">
    <source>
        <dbReference type="Proteomes" id="UP001627154"/>
    </source>
</evidence>
<accession>A0ABD2W7Q0</accession>
<keyword evidence="2" id="KW-1185">Reference proteome</keyword>
<proteinExistence type="predicted"/>
<protein>
    <submittedName>
        <fullName evidence="1">Uncharacterized protein</fullName>
    </submittedName>
</protein>
<comment type="caution">
    <text evidence="1">The sequence shown here is derived from an EMBL/GenBank/DDBJ whole genome shotgun (WGS) entry which is preliminary data.</text>
</comment>
<reference evidence="1 2" key="1">
    <citation type="journal article" date="2024" name="bioRxiv">
        <title>A reference genome for Trichogramma kaykai: A tiny desert-dwelling parasitoid wasp with competing sex-ratio distorters.</title>
        <authorList>
            <person name="Culotta J."/>
            <person name="Lindsey A.R."/>
        </authorList>
    </citation>
    <scope>NUCLEOTIDE SEQUENCE [LARGE SCALE GENOMIC DNA]</scope>
    <source>
        <strain evidence="1 2">KSX58</strain>
    </source>
</reference>
<dbReference type="EMBL" id="JBJJXI010000128">
    <property type="protein sequence ID" value="KAL3388699.1"/>
    <property type="molecule type" value="Genomic_DNA"/>
</dbReference>
<dbReference type="Proteomes" id="UP001627154">
    <property type="component" value="Unassembled WGS sequence"/>
</dbReference>
<dbReference type="AlphaFoldDB" id="A0ABD2W7Q0"/>
<name>A0ABD2W7Q0_9HYME</name>